<accession>A0ABN3BW26</accession>
<keyword evidence="4" id="KW-1185">Reference proteome</keyword>
<evidence type="ECO:0000256" key="1">
    <source>
        <dbReference type="SAM" id="MobiDB-lite"/>
    </source>
</evidence>
<dbReference type="PROSITE" id="PS51186">
    <property type="entry name" value="GNAT"/>
    <property type="match status" value="1"/>
</dbReference>
<gene>
    <name evidence="3" type="ORF">GCM10009787_54510</name>
</gene>
<feature type="domain" description="N-acetyltransferase" evidence="2">
    <location>
        <begin position="248"/>
        <end position="383"/>
    </location>
</feature>
<reference evidence="3 4" key="1">
    <citation type="journal article" date="2019" name="Int. J. Syst. Evol. Microbiol.">
        <title>The Global Catalogue of Microorganisms (GCM) 10K type strain sequencing project: providing services to taxonomists for standard genome sequencing and annotation.</title>
        <authorList>
            <consortium name="The Broad Institute Genomics Platform"/>
            <consortium name="The Broad Institute Genome Sequencing Center for Infectious Disease"/>
            <person name="Wu L."/>
            <person name="Ma J."/>
        </authorList>
    </citation>
    <scope>NUCLEOTIDE SEQUENCE [LARGE SCALE GENOMIC DNA]</scope>
    <source>
        <strain evidence="3 4">JCM 14924</strain>
    </source>
</reference>
<name>A0ABN3BW26_9ACTN</name>
<dbReference type="InterPro" id="IPR000182">
    <property type="entry name" value="GNAT_dom"/>
</dbReference>
<dbReference type="EMBL" id="BAAAOQ010000019">
    <property type="protein sequence ID" value="GAA2201074.1"/>
    <property type="molecule type" value="Genomic_DNA"/>
</dbReference>
<proteinExistence type="predicted"/>
<evidence type="ECO:0000313" key="4">
    <source>
        <dbReference type="Proteomes" id="UP001501391"/>
    </source>
</evidence>
<dbReference type="InterPro" id="IPR016181">
    <property type="entry name" value="Acyl_CoA_acyltransferase"/>
</dbReference>
<dbReference type="Proteomes" id="UP001501391">
    <property type="component" value="Unassembled WGS sequence"/>
</dbReference>
<feature type="compositionally biased region" description="Basic residues" evidence="1">
    <location>
        <begin position="7"/>
        <end position="21"/>
    </location>
</feature>
<dbReference type="SUPFAM" id="SSF55729">
    <property type="entry name" value="Acyl-CoA N-acyltransferases (Nat)"/>
    <property type="match status" value="1"/>
</dbReference>
<protein>
    <recommendedName>
        <fullName evidence="2">N-acetyltransferase domain-containing protein</fullName>
    </recommendedName>
</protein>
<evidence type="ECO:0000313" key="3">
    <source>
        <dbReference type="EMBL" id="GAA2201074.1"/>
    </source>
</evidence>
<organism evidence="3 4">
    <name type="scientific">Streptomyces bangladeshensis</name>
    <dbReference type="NCBI Taxonomy" id="295352"/>
    <lineage>
        <taxon>Bacteria</taxon>
        <taxon>Bacillati</taxon>
        <taxon>Actinomycetota</taxon>
        <taxon>Actinomycetes</taxon>
        <taxon>Kitasatosporales</taxon>
        <taxon>Streptomycetaceae</taxon>
        <taxon>Streptomyces</taxon>
    </lineage>
</organism>
<sequence>MPAWPRGLRRGRRIGVGRPRHVGLGEQQLLHPGRAGNGYRSHPDAAAAQVRQVRGLLDSGLTTEMIRAVLPRLSGPGHLVPAAESVPPETAAATGSPPVWGPYGPRAVDALNSFAPARTPCWSGAMDHAAVLALYDREMREGARPDGPGARIERAGGVVRQIADASGWNGVLWSGLDAAGADRAIQEQIARFTGLERDFEWKLYAHDEPADLAARLLAAGFRAEPAETLMVAEVAGLALDTAPPAGVRLVRATGPAGVDLVVDVHERAFGTDGTALRHRLLARLAADPGAVVAVAAVADGEPVAAARMELVPGAPFAGLWGGGTVEAWRGRGLYRALVAHRARAAAARGCRYLQVDALPTSRPILQRLGFHPLSATTPYVYGS</sequence>
<dbReference type="Pfam" id="PF00583">
    <property type="entry name" value="Acetyltransf_1"/>
    <property type="match status" value="1"/>
</dbReference>
<dbReference type="Gene3D" id="3.40.630.30">
    <property type="match status" value="1"/>
</dbReference>
<feature type="region of interest" description="Disordered" evidence="1">
    <location>
        <begin position="1"/>
        <end position="41"/>
    </location>
</feature>
<evidence type="ECO:0000259" key="2">
    <source>
        <dbReference type="PROSITE" id="PS51186"/>
    </source>
</evidence>
<comment type="caution">
    <text evidence="3">The sequence shown here is derived from an EMBL/GenBank/DDBJ whole genome shotgun (WGS) entry which is preliminary data.</text>
</comment>